<dbReference type="Ensembl" id="ENSCINT00000011913.3">
    <property type="protein sequence ID" value="ENSCINP00000011913.3"/>
    <property type="gene ID" value="ENSCING00000005777.3"/>
</dbReference>
<feature type="transmembrane region" description="Helical" evidence="5">
    <location>
        <begin position="203"/>
        <end position="219"/>
    </location>
</feature>
<reference evidence="7" key="4">
    <citation type="submission" date="2025-09" db="UniProtKB">
        <authorList>
            <consortium name="Ensembl"/>
        </authorList>
    </citation>
    <scope>IDENTIFICATION</scope>
</reference>
<dbReference type="Proteomes" id="UP000008144">
    <property type="component" value="Chromosome 14"/>
</dbReference>
<dbReference type="PANTHER" id="PTHR11814">
    <property type="entry name" value="SULFATE TRANSPORTER"/>
    <property type="match status" value="1"/>
</dbReference>
<feature type="transmembrane region" description="Helical" evidence="5">
    <location>
        <begin position="384"/>
        <end position="403"/>
    </location>
</feature>
<organism evidence="7 8">
    <name type="scientific">Ciona intestinalis</name>
    <name type="common">Transparent sea squirt</name>
    <name type="synonym">Ascidia intestinalis</name>
    <dbReference type="NCBI Taxonomy" id="7719"/>
    <lineage>
        <taxon>Eukaryota</taxon>
        <taxon>Metazoa</taxon>
        <taxon>Chordata</taxon>
        <taxon>Tunicata</taxon>
        <taxon>Ascidiacea</taxon>
        <taxon>Phlebobranchia</taxon>
        <taxon>Cionidae</taxon>
        <taxon>Ciona</taxon>
    </lineage>
</organism>
<evidence type="ECO:0000256" key="2">
    <source>
        <dbReference type="ARBA" id="ARBA00022692"/>
    </source>
</evidence>
<feature type="transmembrane region" description="Helical" evidence="5">
    <location>
        <begin position="24"/>
        <end position="44"/>
    </location>
</feature>
<name>F6RSU8_CIOIN</name>
<evidence type="ECO:0000259" key="6">
    <source>
        <dbReference type="Pfam" id="PF00916"/>
    </source>
</evidence>
<sequence length="434" mass="46959">RPTESTPLVQASQKSRSTFSVKEYTKDCSSWCFFSTIFPCVLWIPQYNWKWLQLDIIAGLAVGLTVVPQGLAYAQIANLPIQYGLYSSFMGGFIYCIFGTSKDVTLGPTAIMSLLVHTYAQGDTVQAVMLTFFCGCIQFIMGAFRLGFVMRFLSLPVVSGFTSAAAITIGFGQVKHILGVKTTSNLFVAQAIETFKNIPKSNPWDIVVGLVCILLLLLLRYGKLDTSLPGTKVQRYARYLMWILSTGRNAIIVIAAAAIAYAVHTQDVTSCKVTDCITLTGDVKEGLPPFKPPAFSEVKGNSTITTGKLLANIGSGLAIVPLMGILESIAIGKAFARKESYTLHVNQEMIAIGIANIISSFVSSYTITGSFSRTAINAQSGVKTPAGGIFTGALITTLLDSLLRQQFLVTKKILIACIILKFCPINQAKSFRGL</sequence>
<dbReference type="HOGENOM" id="CLU_003182_12_0_1"/>
<evidence type="ECO:0000313" key="8">
    <source>
        <dbReference type="Proteomes" id="UP000008144"/>
    </source>
</evidence>
<keyword evidence="4 5" id="KW-0472">Membrane</keyword>
<dbReference type="AlphaFoldDB" id="F6RSU8"/>
<dbReference type="STRING" id="7719.ENSCINP00000011913"/>
<keyword evidence="3 5" id="KW-1133">Transmembrane helix</keyword>
<feature type="domain" description="SLC26A/SulP transporter" evidence="6">
    <location>
        <begin position="52"/>
        <end position="421"/>
    </location>
</feature>
<feature type="transmembrane region" description="Helical" evidence="5">
    <location>
        <begin position="120"/>
        <end position="140"/>
    </location>
</feature>
<dbReference type="GO" id="GO:0005886">
    <property type="term" value="C:plasma membrane"/>
    <property type="evidence" value="ECO:0000318"/>
    <property type="project" value="GO_Central"/>
</dbReference>
<evidence type="ECO:0000256" key="1">
    <source>
        <dbReference type="ARBA" id="ARBA00004141"/>
    </source>
</evidence>
<dbReference type="InParanoid" id="F6RSU8"/>
<dbReference type="InterPro" id="IPR001902">
    <property type="entry name" value="SLC26A/SulP_fam"/>
</dbReference>
<feature type="transmembrane region" description="Helical" evidence="5">
    <location>
        <begin position="83"/>
        <end position="100"/>
    </location>
</feature>
<dbReference type="EMBL" id="EAAA01001215">
    <property type="status" value="NOT_ANNOTATED_CDS"/>
    <property type="molecule type" value="Genomic_DNA"/>
</dbReference>
<reference evidence="7" key="2">
    <citation type="journal article" date="2008" name="Genome Biol.">
        <title>Improved genome assembly and evidence-based global gene model set for the chordate Ciona intestinalis: new insight into intron and operon populations.</title>
        <authorList>
            <person name="Satou Y."/>
            <person name="Mineta K."/>
            <person name="Ogasawara M."/>
            <person name="Sasakura Y."/>
            <person name="Shoguchi E."/>
            <person name="Ueno K."/>
            <person name="Yamada L."/>
            <person name="Matsumoto J."/>
            <person name="Wasserscheid J."/>
            <person name="Dewar K."/>
            <person name="Wiley G.B."/>
            <person name="Macmil S.L."/>
            <person name="Roe B.A."/>
            <person name="Zeller R.W."/>
            <person name="Hastings K.E."/>
            <person name="Lemaire P."/>
            <person name="Lindquist E."/>
            <person name="Endo T."/>
            <person name="Hotta K."/>
            <person name="Inaba K."/>
        </authorList>
    </citation>
    <scope>NUCLEOTIDE SEQUENCE [LARGE SCALE GENOMIC DNA]</scope>
    <source>
        <strain evidence="7">wild type</strain>
    </source>
</reference>
<dbReference type="GO" id="GO:0015116">
    <property type="term" value="F:sulfate transmembrane transporter activity"/>
    <property type="evidence" value="ECO:0000318"/>
    <property type="project" value="GO_Central"/>
</dbReference>
<evidence type="ECO:0000256" key="3">
    <source>
        <dbReference type="ARBA" id="ARBA00022989"/>
    </source>
</evidence>
<comment type="subcellular location">
    <subcellularLocation>
        <location evidence="1">Membrane</location>
        <topology evidence="1">Multi-pass membrane protein</topology>
    </subcellularLocation>
</comment>
<dbReference type="Pfam" id="PF00916">
    <property type="entry name" value="Sulfate_transp"/>
    <property type="match status" value="1"/>
</dbReference>
<feature type="transmembrane region" description="Helical" evidence="5">
    <location>
        <begin position="152"/>
        <end position="171"/>
    </location>
</feature>
<reference evidence="8" key="1">
    <citation type="journal article" date="2002" name="Science">
        <title>The draft genome of Ciona intestinalis: insights into chordate and vertebrate origins.</title>
        <authorList>
            <person name="Dehal P."/>
            <person name="Satou Y."/>
            <person name="Campbell R.K."/>
            <person name="Chapman J."/>
            <person name="Degnan B."/>
            <person name="De Tomaso A."/>
            <person name="Davidson B."/>
            <person name="Di Gregorio A."/>
            <person name="Gelpke M."/>
            <person name="Goodstein D.M."/>
            <person name="Harafuji N."/>
            <person name="Hastings K.E."/>
            <person name="Ho I."/>
            <person name="Hotta K."/>
            <person name="Huang W."/>
            <person name="Kawashima T."/>
            <person name="Lemaire P."/>
            <person name="Martinez D."/>
            <person name="Meinertzhagen I.A."/>
            <person name="Necula S."/>
            <person name="Nonaka M."/>
            <person name="Putnam N."/>
            <person name="Rash S."/>
            <person name="Saiga H."/>
            <person name="Satake M."/>
            <person name="Terry A."/>
            <person name="Yamada L."/>
            <person name="Wang H.G."/>
            <person name="Awazu S."/>
            <person name="Azumi K."/>
            <person name="Boore J."/>
            <person name="Branno M."/>
            <person name="Chin-Bow S."/>
            <person name="DeSantis R."/>
            <person name="Doyle S."/>
            <person name="Francino P."/>
            <person name="Keys D.N."/>
            <person name="Haga S."/>
            <person name="Hayashi H."/>
            <person name="Hino K."/>
            <person name="Imai K.S."/>
            <person name="Inaba K."/>
            <person name="Kano S."/>
            <person name="Kobayashi K."/>
            <person name="Kobayashi M."/>
            <person name="Lee B.I."/>
            <person name="Makabe K.W."/>
            <person name="Manohar C."/>
            <person name="Matassi G."/>
            <person name="Medina M."/>
            <person name="Mochizuki Y."/>
            <person name="Mount S."/>
            <person name="Morishita T."/>
            <person name="Miura S."/>
            <person name="Nakayama A."/>
            <person name="Nishizaka S."/>
            <person name="Nomoto H."/>
            <person name="Ohta F."/>
            <person name="Oishi K."/>
            <person name="Rigoutsos I."/>
            <person name="Sano M."/>
            <person name="Sasaki A."/>
            <person name="Sasakura Y."/>
            <person name="Shoguchi E."/>
            <person name="Shin-i T."/>
            <person name="Spagnuolo A."/>
            <person name="Stainier D."/>
            <person name="Suzuki M.M."/>
            <person name="Tassy O."/>
            <person name="Takatori N."/>
            <person name="Tokuoka M."/>
            <person name="Yagi K."/>
            <person name="Yoshizaki F."/>
            <person name="Wada S."/>
            <person name="Zhang C."/>
            <person name="Hyatt P.D."/>
            <person name="Larimer F."/>
            <person name="Detter C."/>
            <person name="Doggett N."/>
            <person name="Glavina T."/>
            <person name="Hawkins T."/>
            <person name="Richardson P."/>
            <person name="Lucas S."/>
            <person name="Kohara Y."/>
            <person name="Levine M."/>
            <person name="Satoh N."/>
            <person name="Rokhsar D.S."/>
        </authorList>
    </citation>
    <scope>NUCLEOTIDE SEQUENCE [LARGE SCALE GENOMIC DNA]</scope>
</reference>
<proteinExistence type="predicted"/>
<keyword evidence="2 5" id="KW-0812">Transmembrane</keyword>
<dbReference type="OMA" id="ARYLMWI"/>
<dbReference type="GO" id="GO:1902476">
    <property type="term" value="P:chloride transmembrane transport"/>
    <property type="evidence" value="ECO:0000318"/>
    <property type="project" value="GO_Central"/>
</dbReference>
<evidence type="ECO:0000256" key="5">
    <source>
        <dbReference type="SAM" id="Phobius"/>
    </source>
</evidence>
<keyword evidence="8" id="KW-1185">Reference proteome</keyword>
<evidence type="ECO:0000313" key="7">
    <source>
        <dbReference type="Ensembl" id="ENSCINP00000011913.3"/>
    </source>
</evidence>
<protein>
    <recommendedName>
        <fullName evidence="6">SLC26A/SulP transporter domain-containing protein</fullName>
    </recommendedName>
</protein>
<dbReference type="EMBL" id="EAAA01001216">
    <property type="status" value="NOT_ANNOTATED_CDS"/>
    <property type="molecule type" value="Genomic_DNA"/>
</dbReference>
<feature type="transmembrane region" description="Helical" evidence="5">
    <location>
        <begin position="56"/>
        <end position="76"/>
    </location>
</feature>
<dbReference type="InterPro" id="IPR011547">
    <property type="entry name" value="SLC26A/SulP_dom"/>
</dbReference>
<feature type="transmembrane region" description="Helical" evidence="5">
    <location>
        <begin position="350"/>
        <end position="372"/>
    </location>
</feature>
<feature type="transmembrane region" description="Helical" evidence="5">
    <location>
        <begin position="309"/>
        <end position="329"/>
    </location>
</feature>
<reference evidence="7" key="3">
    <citation type="submission" date="2025-08" db="UniProtKB">
        <authorList>
            <consortium name="Ensembl"/>
        </authorList>
    </citation>
    <scope>IDENTIFICATION</scope>
</reference>
<dbReference type="GeneTree" id="ENSGT01150000286920"/>
<dbReference type="GO" id="GO:1902358">
    <property type="term" value="P:sulfate transmembrane transport"/>
    <property type="evidence" value="ECO:0000318"/>
    <property type="project" value="GO_Central"/>
</dbReference>
<evidence type="ECO:0000256" key="4">
    <source>
        <dbReference type="ARBA" id="ARBA00023136"/>
    </source>
</evidence>
<feature type="transmembrane region" description="Helical" evidence="5">
    <location>
        <begin position="239"/>
        <end position="263"/>
    </location>
</feature>
<dbReference type="EMBL" id="EAAA01001214">
    <property type="status" value="NOT_ANNOTATED_CDS"/>
    <property type="molecule type" value="Genomic_DNA"/>
</dbReference>
<accession>F6RSU8</accession>